<feature type="transmembrane region" description="Helical" evidence="8">
    <location>
        <begin position="267"/>
        <end position="287"/>
    </location>
</feature>
<feature type="domain" description="NADH-Ubiquinone oxidoreductase (complex I) chain 5 N-terminal" evidence="10">
    <location>
        <begin position="39"/>
        <end position="87"/>
    </location>
</feature>
<dbReference type="GO" id="GO:0008137">
    <property type="term" value="F:NADH dehydrogenase (ubiquinone) activity"/>
    <property type="evidence" value="ECO:0007669"/>
    <property type="project" value="UniProtKB-EC"/>
</dbReference>
<keyword evidence="8" id="KW-0520">NAD</keyword>
<feature type="transmembrane region" description="Helical" evidence="8">
    <location>
        <begin position="57"/>
        <end position="75"/>
    </location>
</feature>
<dbReference type="InterPro" id="IPR003945">
    <property type="entry name" value="NU5C-like"/>
</dbReference>
<comment type="subcellular location">
    <subcellularLocation>
        <location evidence="1">Membrane</location>
        <topology evidence="1">Multi-pass membrane protein</topology>
    </subcellularLocation>
</comment>
<feature type="transmembrane region" description="Helical" evidence="8">
    <location>
        <begin position="6"/>
        <end position="25"/>
    </location>
</feature>
<dbReference type="GO" id="GO:0003954">
    <property type="term" value="F:NADH dehydrogenase activity"/>
    <property type="evidence" value="ECO:0007669"/>
    <property type="project" value="TreeGrafter"/>
</dbReference>
<dbReference type="PANTHER" id="PTHR42829:SF2">
    <property type="entry name" value="NADH-UBIQUINONE OXIDOREDUCTASE CHAIN 5"/>
    <property type="match status" value="1"/>
</dbReference>
<dbReference type="GO" id="GO:0042773">
    <property type="term" value="P:ATP synthesis coupled electron transport"/>
    <property type="evidence" value="ECO:0007669"/>
    <property type="project" value="InterPro"/>
</dbReference>
<evidence type="ECO:0000313" key="11">
    <source>
        <dbReference type="EMBL" id="ABL09061.1"/>
    </source>
</evidence>
<keyword evidence="5 8" id="KW-1133">Transmembrane helix</keyword>
<dbReference type="PANTHER" id="PTHR42829">
    <property type="entry name" value="NADH-UBIQUINONE OXIDOREDUCTASE CHAIN 5"/>
    <property type="match status" value="1"/>
</dbReference>
<keyword evidence="8" id="KW-0830">Ubiquinone</keyword>
<evidence type="ECO:0000256" key="5">
    <source>
        <dbReference type="ARBA" id="ARBA00022989"/>
    </source>
</evidence>
<dbReference type="InterPro" id="IPR001516">
    <property type="entry name" value="Proton_antipo_N"/>
</dbReference>
<feature type="transmembrane region" description="Helical" evidence="8">
    <location>
        <begin position="293"/>
        <end position="313"/>
    </location>
</feature>
<evidence type="ECO:0000256" key="4">
    <source>
        <dbReference type="ARBA" id="ARBA00022692"/>
    </source>
</evidence>
<feature type="transmembrane region" description="Helical" evidence="8">
    <location>
        <begin position="524"/>
        <end position="545"/>
    </location>
</feature>
<feature type="transmembrane region" description="Helical" evidence="8">
    <location>
        <begin position="87"/>
        <end position="105"/>
    </location>
</feature>
<dbReference type="GO" id="GO:0016020">
    <property type="term" value="C:membrane"/>
    <property type="evidence" value="ECO:0007669"/>
    <property type="project" value="UniProtKB-SubCell"/>
</dbReference>
<name>E6Y1A8_9GAST</name>
<keyword evidence="4 8" id="KW-0812">Transmembrane</keyword>
<evidence type="ECO:0000256" key="8">
    <source>
        <dbReference type="RuleBase" id="RU003404"/>
    </source>
</evidence>
<feature type="transmembrane region" description="Helical" evidence="8">
    <location>
        <begin position="334"/>
        <end position="356"/>
    </location>
</feature>
<keyword evidence="6 8" id="KW-0472">Membrane</keyword>
<comment type="catalytic activity">
    <reaction evidence="7 8">
        <text>a ubiquinone + NADH + 5 H(+)(in) = a ubiquinol + NAD(+) + 4 H(+)(out)</text>
        <dbReference type="Rhea" id="RHEA:29091"/>
        <dbReference type="Rhea" id="RHEA-COMP:9565"/>
        <dbReference type="Rhea" id="RHEA-COMP:9566"/>
        <dbReference type="ChEBI" id="CHEBI:15378"/>
        <dbReference type="ChEBI" id="CHEBI:16389"/>
        <dbReference type="ChEBI" id="CHEBI:17976"/>
        <dbReference type="ChEBI" id="CHEBI:57540"/>
        <dbReference type="ChEBI" id="CHEBI:57945"/>
        <dbReference type="EC" id="7.1.1.2"/>
    </reaction>
</comment>
<keyword evidence="8 11" id="KW-0496">Mitochondrion</keyword>
<feature type="transmembrane region" description="Helical" evidence="8">
    <location>
        <begin position="411"/>
        <end position="433"/>
    </location>
</feature>
<organism evidence="11">
    <name type="scientific">Odontoglaja guamensis</name>
    <dbReference type="NCBI Taxonomy" id="259595"/>
    <lineage>
        <taxon>Eukaryota</taxon>
        <taxon>Metazoa</taxon>
        <taxon>Spiralia</taxon>
        <taxon>Lophotrochozoa</taxon>
        <taxon>Mollusca</taxon>
        <taxon>Gastropoda</taxon>
        <taxon>Heterobranchia</taxon>
        <taxon>Euthyneura</taxon>
        <taxon>Tectipleura</taxon>
        <taxon>Cephalaspidea</taxon>
        <taxon>Philinoidea</taxon>
        <taxon>Aglajidae</taxon>
        <taxon>Odontoglaja</taxon>
    </lineage>
</organism>
<evidence type="ECO:0000259" key="10">
    <source>
        <dbReference type="Pfam" id="PF00662"/>
    </source>
</evidence>
<sequence length="546" mass="60773">MKKSLQIPLILFMLFNVSFLLWMVMGMDSYSFILELSLFSISSLDFSFSLILDKISISFAMMIMIISGSVFTFAHKYMEEDVYLNRFLWILLLFVLSMNILLFSGSFLMLMLGWDGLGISSFALIIYYQSNDSLQAGFLTLMTNRLGDALLVVSMLLFTMTHQYSIFSLTNYFSDIGLIFLMALAASTKSAQYPFSSWLPAAMAAPTPVSALVHSSTLVTAGIFLMIRMGNSITLETQTKTLFLFMGAVTCLLGGWAASYENDLKKIIALSTLSQLGVMVFSLGLGLTNLALFHLYTHALFKALLFLAAGNILMSTYGTQDIRLMGGVGMSMPYTIVVFNISNFCLVGSPFLSAFYSKHLILEMSVGYSANLFSFLVMMVATMFTSYYVFRSFKCISWWKPNMSMMSKANSFYNTLPITILAVGAIASGKIISSMELSNLEIISISGFFSSFINILGITGALAGLVATGVKKNMILSSMFFLTPSMSSKPLFFIKNLKELEQGWIEPMYSFSVYKSASVLSSVFMWPNKQVMVSLLMVFIVMHFYL</sequence>
<feature type="transmembrane region" description="Helical" evidence="8">
    <location>
        <begin position="368"/>
        <end position="390"/>
    </location>
</feature>
<comment type="similarity">
    <text evidence="8">Belongs to the complex I subunit 5 family.</text>
</comment>
<feature type="transmembrane region" description="Helical" evidence="8">
    <location>
        <begin position="445"/>
        <end position="467"/>
    </location>
</feature>
<reference evidence="11" key="1">
    <citation type="journal article" date="2011" name="Mar. Genomics">
        <title>Crawling through time: Transition of snails to slugs dating back to the Paleozoic, based on mitochondrial phylogenomics.</title>
        <authorList>
            <person name="Medina M."/>
            <person name="Lal S."/>
            <person name="Valles Y."/>
            <person name="Takaoka T.L."/>
            <person name="Dayrat B.A."/>
            <person name="Boore J.L."/>
            <person name="Gosliner T."/>
        </authorList>
    </citation>
    <scope>NUCLEOTIDE SEQUENCE</scope>
</reference>
<dbReference type="Pfam" id="PF00361">
    <property type="entry name" value="Proton_antipo_M"/>
    <property type="match status" value="1"/>
</dbReference>
<keyword evidence="8" id="KW-0813">Transport</keyword>
<comment type="function">
    <text evidence="8">Core subunit of the mitochondrial membrane respiratory chain NADH dehydrogenase (Complex I) which catalyzes electron transfer from NADH through the respiratory chain, using ubiquinone as an electron acceptor. Essential for the catalytic activity and assembly of complex I.</text>
</comment>
<evidence type="ECO:0000256" key="1">
    <source>
        <dbReference type="ARBA" id="ARBA00004141"/>
    </source>
</evidence>
<dbReference type="EC" id="7.1.1.2" evidence="2 8"/>
<proteinExistence type="inferred from homology"/>
<evidence type="ECO:0000256" key="7">
    <source>
        <dbReference type="ARBA" id="ARBA00049551"/>
    </source>
</evidence>
<evidence type="ECO:0000256" key="6">
    <source>
        <dbReference type="ARBA" id="ARBA00023136"/>
    </source>
</evidence>
<dbReference type="PRINTS" id="PR01434">
    <property type="entry name" value="NADHDHGNASE5"/>
</dbReference>
<dbReference type="Pfam" id="PF00662">
    <property type="entry name" value="Proton_antipo_N"/>
    <property type="match status" value="1"/>
</dbReference>
<feature type="domain" description="NADH:quinone oxidoreductase/Mrp antiporter transmembrane" evidence="9">
    <location>
        <begin position="104"/>
        <end position="384"/>
    </location>
</feature>
<dbReference type="InterPro" id="IPR001750">
    <property type="entry name" value="ND/Mrp_TM"/>
</dbReference>
<dbReference type="EMBL" id="DQ991935">
    <property type="protein sequence ID" value="ABL09061.1"/>
    <property type="molecule type" value="Genomic_DNA"/>
</dbReference>
<dbReference type="AlphaFoldDB" id="E6Y1A8"/>
<accession>E6Y1A8</accession>
<evidence type="ECO:0000259" key="9">
    <source>
        <dbReference type="Pfam" id="PF00361"/>
    </source>
</evidence>
<feature type="transmembrane region" description="Helical" evidence="8">
    <location>
        <begin position="172"/>
        <end position="188"/>
    </location>
</feature>
<evidence type="ECO:0000256" key="2">
    <source>
        <dbReference type="ARBA" id="ARBA00012944"/>
    </source>
</evidence>
<feature type="transmembrane region" description="Helical" evidence="8">
    <location>
        <begin position="209"/>
        <end position="230"/>
    </location>
</feature>
<geneLocation type="mitochondrion" evidence="11"/>
<gene>
    <name evidence="11" type="primary">ND5</name>
</gene>
<dbReference type="GO" id="GO:0015990">
    <property type="term" value="P:electron transport coupled proton transport"/>
    <property type="evidence" value="ECO:0007669"/>
    <property type="project" value="TreeGrafter"/>
</dbReference>
<feature type="transmembrane region" description="Helical" evidence="8">
    <location>
        <begin position="242"/>
        <end position="260"/>
    </location>
</feature>
<evidence type="ECO:0000256" key="3">
    <source>
        <dbReference type="ARBA" id="ARBA00021096"/>
    </source>
</evidence>
<protein>
    <recommendedName>
        <fullName evidence="3 8">NADH-ubiquinone oxidoreductase chain 5</fullName>
        <ecNumber evidence="2 8">7.1.1.2</ecNumber>
    </recommendedName>
</protein>